<dbReference type="PANTHER" id="PTHR43649">
    <property type="entry name" value="ARABINOSE-BINDING PROTEIN-RELATED"/>
    <property type="match status" value="1"/>
</dbReference>
<accession>A0A1I5YU19</accession>
<dbReference type="Proteomes" id="UP000198577">
    <property type="component" value="Unassembled WGS sequence"/>
</dbReference>
<keyword evidence="4" id="KW-0564">Palmitate</keyword>
<keyword evidence="2 7" id="KW-0732">Signal</keyword>
<evidence type="ECO:0000256" key="5">
    <source>
        <dbReference type="ARBA" id="ARBA00023288"/>
    </source>
</evidence>
<dbReference type="Pfam" id="PF01547">
    <property type="entry name" value="SBP_bac_1"/>
    <property type="match status" value="1"/>
</dbReference>
<evidence type="ECO:0000256" key="6">
    <source>
        <dbReference type="SAM" id="MobiDB-lite"/>
    </source>
</evidence>
<dbReference type="OrthoDB" id="2491264at2"/>
<keyword evidence="3" id="KW-0472">Membrane</keyword>
<evidence type="ECO:0000256" key="3">
    <source>
        <dbReference type="ARBA" id="ARBA00023136"/>
    </source>
</evidence>
<keyword evidence="9" id="KW-1185">Reference proteome</keyword>
<dbReference type="RefSeq" id="WP_025747878.1">
    <property type="nucleotide sequence ID" value="NZ_FOXR01000066.1"/>
</dbReference>
<dbReference type="SUPFAM" id="SSF53850">
    <property type="entry name" value="Periplasmic binding protein-like II"/>
    <property type="match status" value="1"/>
</dbReference>
<dbReference type="STRING" id="937334.SAMN05444406_1662"/>
<evidence type="ECO:0000256" key="4">
    <source>
        <dbReference type="ARBA" id="ARBA00023139"/>
    </source>
</evidence>
<reference evidence="8 9" key="1">
    <citation type="submission" date="2016-10" db="EMBL/GenBank/DDBJ databases">
        <authorList>
            <person name="de Groot N.N."/>
        </authorList>
    </citation>
    <scope>NUCLEOTIDE SEQUENCE [LARGE SCALE GENOMIC DNA]</scope>
    <source>
        <strain evidence="8 9">DSM 20678</strain>
    </source>
</reference>
<dbReference type="PROSITE" id="PS51257">
    <property type="entry name" value="PROKAR_LIPOPROTEIN"/>
    <property type="match status" value="1"/>
</dbReference>
<evidence type="ECO:0000256" key="7">
    <source>
        <dbReference type="SAM" id="SignalP"/>
    </source>
</evidence>
<organism evidence="8 9">
    <name type="scientific">Caldicoprobacter faecalis</name>
    <dbReference type="NCBI Taxonomy" id="937334"/>
    <lineage>
        <taxon>Bacteria</taxon>
        <taxon>Bacillati</taxon>
        <taxon>Bacillota</taxon>
        <taxon>Clostridia</taxon>
        <taxon>Caldicoprobacterales</taxon>
        <taxon>Caldicoprobacteraceae</taxon>
        <taxon>Caldicoprobacter</taxon>
    </lineage>
</organism>
<dbReference type="EMBL" id="FOXR01000066">
    <property type="protein sequence ID" value="SFQ47751.1"/>
    <property type="molecule type" value="Genomic_DNA"/>
</dbReference>
<dbReference type="InterPro" id="IPR050490">
    <property type="entry name" value="Bact_solute-bd_prot1"/>
</dbReference>
<evidence type="ECO:0000256" key="2">
    <source>
        <dbReference type="ARBA" id="ARBA00022729"/>
    </source>
</evidence>
<dbReference type="PANTHER" id="PTHR43649:SF33">
    <property type="entry name" value="POLYGALACTURONAN_RHAMNOGALACTURONAN-BINDING PROTEIN YTCQ"/>
    <property type="match status" value="1"/>
</dbReference>
<gene>
    <name evidence="8" type="ORF">SAMN05444406_1662</name>
</gene>
<dbReference type="Gene3D" id="3.40.190.10">
    <property type="entry name" value="Periplasmic binding protein-like II"/>
    <property type="match status" value="2"/>
</dbReference>
<protein>
    <submittedName>
        <fullName evidence="8">Carbohydrate ABC transporter substrate-binding protein, CUT1 family</fullName>
    </submittedName>
</protein>
<keyword evidence="5" id="KW-0449">Lipoprotein</keyword>
<feature type="chain" id="PRO_5038545004" evidence="7">
    <location>
        <begin position="19"/>
        <end position="559"/>
    </location>
</feature>
<keyword evidence="1" id="KW-1003">Cell membrane</keyword>
<feature type="signal peptide" evidence="7">
    <location>
        <begin position="1"/>
        <end position="18"/>
    </location>
</feature>
<sequence>MRLKKVFVVLLCISFVLSLVVGCTSSETADKEGQKQEGESVSKQTDQEEEAKEDEDVPPYLNKEGFPIVKEPITLRFMVRQTPVQPPHEEIFVWQEYEKMTGVKIEWINVPDTDLAEKRNLAIASGDLPDAFIRCNFPDLDVLRYGEQGIFIELNDLIDKYAPNLKACMEKYPEVKKGLPEYNGKIYATPVLFDSEAIQMGTRLFIRRTWVDKLGLSMPTTTDELYNVLKAFKEGDPNGNGQADEIPWTSSDLTAIEGVLKGAWGLQNRGSKHPYVDMNEETNELRFIYTTDEMKELWQYLNKLYVEGLLDQEIFTMDHPKLIAKGEQNLVGAFCFVNSQAIGATHEKEYEGIPEALEGPHGHKIWAGKGPVLSSKGSFQITSACKYPEVAIRWIDYFYSEEGATFFYMGVEGVTYKRNPDGTLEYTIPELESMPEGTSFDQIVGKYTPYMGGGNPQITMTHYFKGGETHPIPLKAAQNVAPYAPKEIWAGFNFTIEEAERLNELQSDIHSYINTMRAEFISGKTSFDQWDEYVQQIEKMGLKEYMEIYQKGYERYKSN</sequence>
<proteinExistence type="predicted"/>
<feature type="compositionally biased region" description="Basic and acidic residues" evidence="6">
    <location>
        <begin position="28"/>
        <end position="40"/>
    </location>
</feature>
<evidence type="ECO:0000313" key="9">
    <source>
        <dbReference type="Proteomes" id="UP000198577"/>
    </source>
</evidence>
<evidence type="ECO:0000313" key="8">
    <source>
        <dbReference type="EMBL" id="SFQ47751.1"/>
    </source>
</evidence>
<dbReference type="AlphaFoldDB" id="A0A1I5YU19"/>
<evidence type="ECO:0000256" key="1">
    <source>
        <dbReference type="ARBA" id="ARBA00022475"/>
    </source>
</evidence>
<feature type="region of interest" description="Disordered" evidence="6">
    <location>
        <begin position="27"/>
        <end position="60"/>
    </location>
</feature>
<feature type="compositionally biased region" description="Acidic residues" evidence="6">
    <location>
        <begin position="47"/>
        <end position="57"/>
    </location>
</feature>
<dbReference type="InterPro" id="IPR006059">
    <property type="entry name" value="SBP"/>
</dbReference>
<name>A0A1I5YU19_9FIRM</name>